<keyword evidence="1" id="KW-0732">Signal</keyword>
<gene>
    <name evidence="2" type="ORF">GGP71_003112</name>
</gene>
<feature type="signal peptide" evidence="1">
    <location>
        <begin position="1"/>
        <end position="22"/>
    </location>
</feature>
<accession>A0A9X2Q3Z3</accession>
<dbReference type="InterPro" id="IPR038636">
    <property type="entry name" value="Wzi_sf"/>
</dbReference>
<dbReference type="EMBL" id="JANUAU010000013">
    <property type="protein sequence ID" value="MCS3679163.1"/>
    <property type="molecule type" value="Genomic_DNA"/>
</dbReference>
<feature type="chain" id="PRO_5040887501" description="Capsule assembly Wzi family protein" evidence="1">
    <location>
        <begin position="23"/>
        <end position="531"/>
    </location>
</feature>
<reference evidence="2" key="1">
    <citation type="submission" date="2022-08" db="EMBL/GenBank/DDBJ databases">
        <title>Genomic Encyclopedia of Type Strains, Phase V (KMG-V): Genome sequencing to study the core and pangenomes of soil and plant-associated prokaryotes.</title>
        <authorList>
            <person name="Whitman W."/>
        </authorList>
    </citation>
    <scope>NUCLEOTIDE SEQUENCE</scope>
    <source>
        <strain evidence="2">0</strain>
    </source>
</reference>
<evidence type="ECO:0000313" key="2">
    <source>
        <dbReference type="EMBL" id="MCS3679163.1"/>
    </source>
</evidence>
<dbReference type="PROSITE" id="PS51257">
    <property type="entry name" value="PROKAR_LIPOPROTEIN"/>
    <property type="match status" value="1"/>
</dbReference>
<evidence type="ECO:0000256" key="1">
    <source>
        <dbReference type="SAM" id="SignalP"/>
    </source>
</evidence>
<comment type="caution">
    <text evidence="2">The sequence shown here is derived from an EMBL/GenBank/DDBJ whole genome shotgun (WGS) entry which is preliminary data.</text>
</comment>
<dbReference type="Proteomes" id="UP001155027">
    <property type="component" value="Unassembled WGS sequence"/>
</dbReference>
<sequence length="531" mass="59257">MDSFLRASVVALLLLGCGPMGATGQDHRLINTRDWPYELIERLQTRGHLLTLNPTDLPYSRTEVRDALRQVEVATLRMPAKQWHRQLADAVSPRGPNLDSMRVGGLVAAGARRSSSDRLNVLEPTGDGEPLLPRIRVTGYLEWGPWIGQAGATFDGFYETDPDGLDAARRLRSRSEEVYVGYNSKYVEVYLGRFANHWSVHDRRGGFLTDNPRSFDQIQFELGNETLSFQSILGVLDNMAPDSTFTGTALGAGATRRYAFFHRLDWSPTPALKLSLIESEIYHSPTASISFRNLIPLHAIVLESANKPRNADSNAMIGGSIWYQTGPLTLFAQGMLDDILISRREERKRSGDFYPAVYTINGSATWAGITDRLDVGAEMDVVSANSYRTDNRADEWSYLQRGLATNFSDYVRLEGHATWYPMPSLEVEPALTLYRKGKGDFRRLRVTYAPGPGGAIPSVLTGTVERTIRPSVSVRYQPLDIELFGDERNVQVSAWVDANMGVNLITNAGHVEGRSDRRFVGVFRLFGQITF</sequence>
<organism evidence="2 3">
    <name type="scientific">Salinibacter ruber</name>
    <dbReference type="NCBI Taxonomy" id="146919"/>
    <lineage>
        <taxon>Bacteria</taxon>
        <taxon>Pseudomonadati</taxon>
        <taxon>Rhodothermota</taxon>
        <taxon>Rhodothermia</taxon>
        <taxon>Rhodothermales</taxon>
        <taxon>Salinibacteraceae</taxon>
        <taxon>Salinibacter</taxon>
    </lineage>
</organism>
<evidence type="ECO:0008006" key="4">
    <source>
        <dbReference type="Google" id="ProtNLM"/>
    </source>
</evidence>
<proteinExistence type="predicted"/>
<dbReference type="AlphaFoldDB" id="A0A9X2Q3Z3"/>
<name>A0A9X2Q3Z3_9BACT</name>
<evidence type="ECO:0000313" key="3">
    <source>
        <dbReference type="Proteomes" id="UP001155027"/>
    </source>
</evidence>
<dbReference type="Gene3D" id="2.40.160.130">
    <property type="entry name" value="Capsule assembly protein Wzi"/>
    <property type="match status" value="1"/>
</dbReference>
<protein>
    <recommendedName>
        <fullName evidence="4">Capsule assembly Wzi family protein</fullName>
    </recommendedName>
</protein>
<dbReference type="RefSeq" id="WP_259081014.1">
    <property type="nucleotide sequence ID" value="NZ_JANUAU010000013.1"/>
</dbReference>